<sequence length="229" mass="26251">MSVSCFTTDIRLLYLEIFDNRLRGRFESGNARHRAIYRRGLILLMAFTVSPSQVNIGLYPYLQLLDTCCENVVRLSGITRPCLKYPQSAYASHPSEASVPRCIDYLRYPSKSVNYFEIVWGVGTNDHRTCALALSFLAPRFCIVYYERFPVALIGWGRSSIFVEPYSSLLSWCCRVPRQATRHGGEKVLAKLTVQLRELQHQLDSRRRLVTISPFSPDVCNARFRAHSC</sequence>
<protein>
    <submittedName>
        <fullName evidence="1">Uncharacterized protein</fullName>
    </submittedName>
</protein>
<dbReference type="AlphaFoldDB" id="A0A9P8WFF2"/>
<reference evidence="1 2" key="1">
    <citation type="journal article" date="2021" name="Nat. Commun.">
        <title>Genetic determinants of endophytism in the Arabidopsis root mycobiome.</title>
        <authorList>
            <person name="Mesny F."/>
            <person name="Miyauchi S."/>
            <person name="Thiergart T."/>
            <person name="Pickel B."/>
            <person name="Atanasova L."/>
            <person name="Karlsson M."/>
            <person name="Huettel B."/>
            <person name="Barry K.W."/>
            <person name="Haridas S."/>
            <person name="Chen C."/>
            <person name="Bauer D."/>
            <person name="Andreopoulos W."/>
            <person name="Pangilinan J."/>
            <person name="LaButti K."/>
            <person name="Riley R."/>
            <person name="Lipzen A."/>
            <person name="Clum A."/>
            <person name="Drula E."/>
            <person name="Henrissat B."/>
            <person name="Kohler A."/>
            <person name="Grigoriev I.V."/>
            <person name="Martin F.M."/>
            <person name="Hacquard S."/>
        </authorList>
    </citation>
    <scope>NUCLEOTIDE SEQUENCE [LARGE SCALE GENOMIC DNA]</scope>
    <source>
        <strain evidence="1 2">MPI-CAGE-CH-0241</strain>
    </source>
</reference>
<evidence type="ECO:0000313" key="1">
    <source>
        <dbReference type="EMBL" id="KAH6897288.1"/>
    </source>
</evidence>
<name>A0A9P8WFF2_9HYPO</name>
<keyword evidence="2" id="KW-1185">Reference proteome</keyword>
<gene>
    <name evidence="1" type="ORF">B0T10DRAFT_181977</name>
</gene>
<proteinExistence type="predicted"/>
<evidence type="ECO:0000313" key="2">
    <source>
        <dbReference type="Proteomes" id="UP000777438"/>
    </source>
</evidence>
<comment type="caution">
    <text evidence="1">The sequence shown here is derived from an EMBL/GenBank/DDBJ whole genome shotgun (WGS) entry which is preliminary data.</text>
</comment>
<accession>A0A9P8WFF2</accession>
<dbReference type="Proteomes" id="UP000777438">
    <property type="component" value="Unassembled WGS sequence"/>
</dbReference>
<organism evidence="1 2">
    <name type="scientific">Thelonectria olida</name>
    <dbReference type="NCBI Taxonomy" id="1576542"/>
    <lineage>
        <taxon>Eukaryota</taxon>
        <taxon>Fungi</taxon>
        <taxon>Dikarya</taxon>
        <taxon>Ascomycota</taxon>
        <taxon>Pezizomycotina</taxon>
        <taxon>Sordariomycetes</taxon>
        <taxon>Hypocreomycetidae</taxon>
        <taxon>Hypocreales</taxon>
        <taxon>Nectriaceae</taxon>
        <taxon>Thelonectria</taxon>
    </lineage>
</organism>
<dbReference type="EMBL" id="JAGPYM010000003">
    <property type="protein sequence ID" value="KAH6897288.1"/>
    <property type="molecule type" value="Genomic_DNA"/>
</dbReference>